<reference evidence="6 7" key="1">
    <citation type="journal article" date="2016" name="PLoS ONE">
        <title>Sequence Assembly of Yarrowia lipolytica Strain W29/CLIB89 Shows Transposable Element Diversity.</title>
        <authorList>
            <person name="Magnan C."/>
            <person name="Yu J."/>
            <person name="Chang I."/>
            <person name="Jahn E."/>
            <person name="Kanomata Y."/>
            <person name="Wu J."/>
            <person name="Zeller M."/>
            <person name="Oakes M."/>
            <person name="Baldi P."/>
            <person name="Sandmeyer S."/>
        </authorList>
    </citation>
    <scope>NUCLEOTIDE SEQUENCE [LARGE SCALE GENOMIC DNA]</scope>
    <source>
        <strain evidence="7">CLIB89(W29)</strain>
    </source>
</reference>
<organism evidence="6 7">
    <name type="scientific">Yarrowia lipolytica</name>
    <name type="common">Candida lipolytica</name>
    <dbReference type="NCBI Taxonomy" id="4952"/>
    <lineage>
        <taxon>Eukaryota</taxon>
        <taxon>Fungi</taxon>
        <taxon>Dikarya</taxon>
        <taxon>Ascomycota</taxon>
        <taxon>Saccharomycotina</taxon>
        <taxon>Dipodascomycetes</taxon>
        <taxon>Dipodascales</taxon>
        <taxon>Dipodascales incertae sedis</taxon>
        <taxon>Yarrowia</taxon>
    </lineage>
</organism>
<dbReference type="VEuPathDB" id="FungiDB:YALI0_F20284g"/>
<name>A0A1D8NPA4_YARLL</name>
<feature type="domain" description="CCAAT-binding factor" evidence="5">
    <location>
        <begin position="324"/>
        <end position="471"/>
    </location>
</feature>
<dbReference type="VEuPathDB" id="FungiDB:YALI1_F26957g"/>
<dbReference type="GeneID" id="2907795"/>
<dbReference type="InterPro" id="IPR005612">
    <property type="entry name" value="CCAAT-binding_factor"/>
</dbReference>
<evidence type="ECO:0000256" key="1">
    <source>
        <dbReference type="ARBA" id="ARBA00004232"/>
    </source>
</evidence>
<dbReference type="Proteomes" id="UP000182444">
    <property type="component" value="Chromosome 1F"/>
</dbReference>
<evidence type="ECO:0000259" key="5">
    <source>
        <dbReference type="Pfam" id="PF03914"/>
    </source>
</evidence>
<dbReference type="Pfam" id="PF03914">
    <property type="entry name" value="CBF"/>
    <property type="match status" value="1"/>
</dbReference>
<dbReference type="KEGG" id="yli:2907795"/>
<dbReference type="PANTHER" id="PTHR12455">
    <property type="entry name" value="NUCLEOLAR COMPLEX PROTEIN 4"/>
    <property type="match status" value="1"/>
</dbReference>
<evidence type="ECO:0000313" key="7">
    <source>
        <dbReference type="Proteomes" id="UP000182444"/>
    </source>
</evidence>
<dbReference type="AlphaFoldDB" id="A0A1D8NPA4"/>
<dbReference type="InterPro" id="IPR027193">
    <property type="entry name" value="Noc4"/>
</dbReference>
<dbReference type="Gene3D" id="1.25.10.10">
    <property type="entry name" value="Leucine-rich Repeat Variant"/>
    <property type="match status" value="1"/>
</dbReference>
<evidence type="ECO:0000256" key="4">
    <source>
        <dbReference type="ARBA" id="ARBA00022989"/>
    </source>
</evidence>
<dbReference type="EMBL" id="CP017558">
    <property type="protein sequence ID" value="AOW07462.1"/>
    <property type="molecule type" value="Genomic_DNA"/>
</dbReference>
<comment type="subcellular location">
    <subcellularLocation>
        <location evidence="1">Nucleus membrane</location>
        <topology evidence="1">Multi-pass membrane protein</topology>
    </subcellularLocation>
</comment>
<dbReference type="GO" id="GO:0032040">
    <property type="term" value="C:small-subunit processome"/>
    <property type="evidence" value="ECO:0007669"/>
    <property type="project" value="TreeGrafter"/>
</dbReference>
<dbReference type="GO" id="GO:0042254">
    <property type="term" value="P:ribosome biogenesis"/>
    <property type="evidence" value="ECO:0007669"/>
    <property type="project" value="InterPro"/>
</dbReference>
<sequence>MSKRGAAEVTKKVKKAKSAVHMSPEEISSLGTEITTSTTNYNKLSELMSLLKSTDEDVHTAALNSLYNVFRHMAKEDLLLNPDHVLEPKKKDQKTKVPDLNKKTVAEWISPKYETYKKHVLKMLNTSKSANSRLMALEILMRLIKIENKCWSADGVSWFPTRLLGEIVWAIATCSVDVNLSTLSHFVSEYLDKYDDIRFHVYNESGKLFRQTNIPDSVDQKKLSIRIQELFLHADAAAFPKSNAEITSFWTKKPTSKKDAILHHDTQTLAFQTGWLRILGLPQTNDQYKTVLTVMHQKIIPFLNQPHTTMDFLTQSYNMGGGVALLALNGLFSLMQKQNLEYPDFYSKLYALLDEQVLYASYRSRFFRLLDIFLSSSHLASAIVASFIKKCSRLALTAPPAAVVTLYPFVYNQLKRHPACMTLLQRHVEGEYEDPFDPEETDPLKTNALESSLWELETVQSHYHPNISKLAKIISEPFRKPQYNMEDFLDHSYESLIDQEMGKNIRNVPAVEFDKFKVFGDGQYMEGWSF</sequence>
<proteinExistence type="inferred from homology"/>
<comment type="similarity">
    <text evidence="2">Belongs to the CBF/MAK21 family.</text>
</comment>
<keyword evidence="4" id="KW-1133">Transmembrane helix</keyword>
<dbReference type="GO" id="GO:0030692">
    <property type="term" value="C:Noc4p-Nop14p complex"/>
    <property type="evidence" value="ECO:0007669"/>
    <property type="project" value="TreeGrafter"/>
</dbReference>
<keyword evidence="3" id="KW-0812">Transmembrane</keyword>
<keyword evidence="4" id="KW-0472">Membrane</keyword>
<protein>
    <recommendedName>
        <fullName evidence="5">CCAAT-binding factor domain-containing protein</fullName>
    </recommendedName>
</protein>
<gene>
    <name evidence="6" type="ORF">YALI1_F26957g</name>
</gene>
<dbReference type="GO" id="GO:0031965">
    <property type="term" value="C:nuclear membrane"/>
    <property type="evidence" value="ECO:0007669"/>
    <property type="project" value="UniProtKB-SubCell"/>
</dbReference>
<evidence type="ECO:0000256" key="3">
    <source>
        <dbReference type="ARBA" id="ARBA00022692"/>
    </source>
</evidence>
<evidence type="ECO:0000256" key="2">
    <source>
        <dbReference type="ARBA" id="ARBA00007797"/>
    </source>
</evidence>
<dbReference type="InterPro" id="IPR011989">
    <property type="entry name" value="ARM-like"/>
</dbReference>
<dbReference type="eggNOG" id="KOG2154">
    <property type="taxonomic scope" value="Eukaryota"/>
</dbReference>
<dbReference type="SUPFAM" id="SSF48371">
    <property type="entry name" value="ARM repeat"/>
    <property type="match status" value="1"/>
</dbReference>
<evidence type="ECO:0000313" key="6">
    <source>
        <dbReference type="EMBL" id="AOW07462.1"/>
    </source>
</evidence>
<dbReference type="InterPro" id="IPR016024">
    <property type="entry name" value="ARM-type_fold"/>
</dbReference>
<dbReference type="RefSeq" id="XP_505656.3">
    <property type="nucleotide sequence ID" value="XM_505656.3"/>
</dbReference>
<accession>A0A1D8NPA4</accession>
<dbReference type="PANTHER" id="PTHR12455:SF0">
    <property type="entry name" value="NUCLEOLAR COMPLEX PROTEIN 4 HOMOLOG"/>
    <property type="match status" value="1"/>
</dbReference>